<dbReference type="AlphaFoldDB" id="A0A2G8L6N6"/>
<dbReference type="InterPro" id="IPR001212">
    <property type="entry name" value="Somatomedin_B_dom"/>
</dbReference>
<feature type="region of interest" description="Disordered" evidence="2">
    <location>
        <begin position="171"/>
        <end position="191"/>
    </location>
</feature>
<dbReference type="InterPro" id="IPR053231">
    <property type="entry name" value="GPCR_LN-TM7"/>
</dbReference>
<feature type="compositionally biased region" description="Basic and acidic residues" evidence="2">
    <location>
        <begin position="177"/>
        <end position="187"/>
    </location>
</feature>
<sequence length="655" mass="74537">MHLLYFVITDAVLTSTLQTWELQCPKATETPDDGQRFCDKTTLCASNLHSSTRCQCDDLCQYYGDCCFDALEGNENPDIVVPSVMELETCQSDGIYGSGYYMISKCPEEFVDSNIRSLCEQVNPDDILLNTPATDRNDKKLFRNLYCAICHERIIDNLYFWKLTVTCANEPADSDSEGGKSDSKDDGAFDDGTSAFDDGTSAFDDGTSAFDDGTSAFDDEHQLSTMERQLSTMEHQLLTMGLQLSTMEHQLSTMEHQLLTMEHQLSTMEHQLLTMGLQLSTTVLQLSTTAHPPSTMALRLTIPAKGTKAPPEDLRLLWENLRNPKCVRKFSYRLEGRDPYRRCTPIDVNSFEDDRQMQTSCPSYVAPYLSNGTTYKNLVPRYEPQTEGERDQSDHFMVRGEIYVHESEDVCFSSNTEHCSEIKEAISVVLTALIRSEIADFQDICCSDIDCVDSSNQVQFCFQEQGPSKLCTFRGDLLSDTPNVYQDLRQRSNYTVRDESYRNLSCLYMPLMNIQTFTLTPGNVSCSSLSIESQTSSIGFVWREELNDTQITSVSGYCSGILTCKSDYVHFNSLDVKVINVTHIYISKTEQFFKRGTYYERPDGISICTDYLDVCKARRKFAEDRGNLYDHRKYHVLSWVYRNHTDVYDIPAFKK</sequence>
<name>A0A2G8L6N6_STIJA</name>
<keyword evidence="1" id="KW-1015">Disulfide bond</keyword>
<keyword evidence="6" id="KW-1185">Reference proteome</keyword>
<evidence type="ECO:0000256" key="3">
    <source>
        <dbReference type="SAM" id="SignalP"/>
    </source>
</evidence>
<keyword evidence="3" id="KW-0732">Signal</keyword>
<dbReference type="STRING" id="307972.A0A2G8L6N6"/>
<evidence type="ECO:0000256" key="2">
    <source>
        <dbReference type="SAM" id="MobiDB-lite"/>
    </source>
</evidence>
<evidence type="ECO:0000313" key="6">
    <source>
        <dbReference type="Proteomes" id="UP000230750"/>
    </source>
</evidence>
<dbReference type="PANTHER" id="PTHR45902:SF1">
    <property type="entry name" value="LATROPHILIN RECEPTOR-LIKE PROTEIN A"/>
    <property type="match status" value="1"/>
</dbReference>
<feature type="signal peptide" evidence="3">
    <location>
        <begin position="1"/>
        <end position="19"/>
    </location>
</feature>
<gene>
    <name evidence="5" type="ORF">BSL78_07159</name>
</gene>
<dbReference type="PROSITE" id="PS50958">
    <property type="entry name" value="SMB_2"/>
    <property type="match status" value="1"/>
</dbReference>
<dbReference type="OrthoDB" id="6134459at2759"/>
<evidence type="ECO:0000259" key="4">
    <source>
        <dbReference type="PROSITE" id="PS50958"/>
    </source>
</evidence>
<protein>
    <recommendedName>
        <fullName evidence="4">SMB domain-containing protein</fullName>
    </recommendedName>
</protein>
<evidence type="ECO:0000313" key="5">
    <source>
        <dbReference type="EMBL" id="PIK55931.1"/>
    </source>
</evidence>
<feature type="domain" description="SMB" evidence="4">
    <location>
        <begin position="34"/>
        <end position="78"/>
    </location>
</feature>
<feature type="chain" id="PRO_5013741963" description="SMB domain-containing protein" evidence="3">
    <location>
        <begin position="20"/>
        <end position="655"/>
    </location>
</feature>
<dbReference type="Proteomes" id="UP000230750">
    <property type="component" value="Unassembled WGS sequence"/>
</dbReference>
<comment type="caution">
    <text evidence="5">The sequence shown here is derived from an EMBL/GenBank/DDBJ whole genome shotgun (WGS) entry which is preliminary data.</text>
</comment>
<organism evidence="5 6">
    <name type="scientific">Stichopus japonicus</name>
    <name type="common">Sea cucumber</name>
    <dbReference type="NCBI Taxonomy" id="307972"/>
    <lineage>
        <taxon>Eukaryota</taxon>
        <taxon>Metazoa</taxon>
        <taxon>Echinodermata</taxon>
        <taxon>Eleutherozoa</taxon>
        <taxon>Echinozoa</taxon>
        <taxon>Holothuroidea</taxon>
        <taxon>Aspidochirotacea</taxon>
        <taxon>Aspidochirotida</taxon>
        <taxon>Stichopodidae</taxon>
        <taxon>Apostichopus</taxon>
    </lineage>
</organism>
<evidence type="ECO:0000256" key="1">
    <source>
        <dbReference type="ARBA" id="ARBA00023157"/>
    </source>
</evidence>
<accession>A0A2G8L6N6</accession>
<dbReference type="PANTHER" id="PTHR45902">
    <property type="entry name" value="LATROPHILIN RECEPTOR-LIKE PROTEIN A"/>
    <property type="match status" value="1"/>
</dbReference>
<reference evidence="5 6" key="1">
    <citation type="journal article" date="2017" name="PLoS Biol.">
        <title>The sea cucumber genome provides insights into morphological evolution and visceral regeneration.</title>
        <authorList>
            <person name="Zhang X."/>
            <person name="Sun L."/>
            <person name="Yuan J."/>
            <person name="Sun Y."/>
            <person name="Gao Y."/>
            <person name="Zhang L."/>
            <person name="Li S."/>
            <person name="Dai H."/>
            <person name="Hamel J.F."/>
            <person name="Liu C."/>
            <person name="Yu Y."/>
            <person name="Liu S."/>
            <person name="Lin W."/>
            <person name="Guo K."/>
            <person name="Jin S."/>
            <person name="Xu P."/>
            <person name="Storey K.B."/>
            <person name="Huan P."/>
            <person name="Zhang T."/>
            <person name="Zhou Y."/>
            <person name="Zhang J."/>
            <person name="Lin C."/>
            <person name="Li X."/>
            <person name="Xing L."/>
            <person name="Huo D."/>
            <person name="Sun M."/>
            <person name="Wang L."/>
            <person name="Mercier A."/>
            <person name="Li F."/>
            <person name="Yang H."/>
            <person name="Xiang J."/>
        </authorList>
    </citation>
    <scope>NUCLEOTIDE SEQUENCE [LARGE SCALE GENOMIC DNA]</scope>
    <source>
        <strain evidence="5">Shaxun</strain>
        <tissue evidence="5">Muscle</tissue>
    </source>
</reference>
<proteinExistence type="predicted"/>
<dbReference type="EMBL" id="MRZV01000195">
    <property type="protein sequence ID" value="PIK55931.1"/>
    <property type="molecule type" value="Genomic_DNA"/>
</dbReference>